<accession>A0A818LQN0</accession>
<comment type="caution">
    <text evidence="7">The sequence shown here is derived from an EMBL/GenBank/DDBJ whole genome shotgun (WGS) entry which is preliminary data.</text>
</comment>
<gene>
    <name evidence="6" type="ORF">IZO911_LOCUS21002</name>
    <name evidence="7" type="ORF">KXQ929_LOCUS3708</name>
</gene>
<dbReference type="SMART" id="SM00398">
    <property type="entry name" value="HMG"/>
    <property type="match status" value="2"/>
</dbReference>
<dbReference type="InterPro" id="IPR009071">
    <property type="entry name" value="HMG_box_dom"/>
</dbReference>
<dbReference type="Proteomes" id="UP000663860">
    <property type="component" value="Unassembled WGS sequence"/>
</dbReference>
<feature type="compositionally biased region" description="Low complexity" evidence="4">
    <location>
        <begin position="235"/>
        <end position="248"/>
    </location>
</feature>
<protein>
    <recommendedName>
        <fullName evidence="5">HMG box domain-containing protein</fullName>
    </recommendedName>
</protein>
<evidence type="ECO:0000256" key="1">
    <source>
        <dbReference type="ARBA" id="ARBA00023125"/>
    </source>
</evidence>
<evidence type="ECO:0000259" key="5">
    <source>
        <dbReference type="PROSITE" id="PS50118"/>
    </source>
</evidence>
<feature type="coiled-coil region" evidence="3">
    <location>
        <begin position="109"/>
        <end position="153"/>
    </location>
</feature>
<dbReference type="InterPro" id="IPR036910">
    <property type="entry name" value="HMG_box_dom_sf"/>
</dbReference>
<organism evidence="7 8">
    <name type="scientific">Adineta steineri</name>
    <dbReference type="NCBI Taxonomy" id="433720"/>
    <lineage>
        <taxon>Eukaryota</taxon>
        <taxon>Metazoa</taxon>
        <taxon>Spiralia</taxon>
        <taxon>Gnathifera</taxon>
        <taxon>Rotifera</taxon>
        <taxon>Eurotatoria</taxon>
        <taxon>Bdelloidea</taxon>
        <taxon>Adinetida</taxon>
        <taxon>Adinetidae</taxon>
        <taxon>Adineta</taxon>
    </lineage>
</organism>
<dbReference type="Gene3D" id="1.10.30.10">
    <property type="entry name" value="High mobility group box domain"/>
    <property type="match status" value="2"/>
</dbReference>
<feature type="compositionally biased region" description="Basic residues" evidence="4">
    <location>
        <begin position="264"/>
        <end position="274"/>
    </location>
</feature>
<dbReference type="AlphaFoldDB" id="A0A818LQN0"/>
<dbReference type="PROSITE" id="PS50118">
    <property type="entry name" value="HMG_BOX_2"/>
    <property type="match status" value="2"/>
</dbReference>
<feature type="region of interest" description="Disordered" evidence="4">
    <location>
        <begin position="221"/>
        <end position="274"/>
    </location>
</feature>
<dbReference type="GO" id="GO:0003677">
    <property type="term" value="F:DNA binding"/>
    <property type="evidence" value="ECO:0007669"/>
    <property type="project" value="UniProtKB-UniRule"/>
</dbReference>
<keyword evidence="3" id="KW-0175">Coiled coil</keyword>
<dbReference type="Pfam" id="PF00505">
    <property type="entry name" value="HMG_box"/>
    <property type="match status" value="2"/>
</dbReference>
<sequence length="274" mass="31420">MWATGGTNMIARLSGSTLFGNHSLLSVLTIDQRSVSTADKKSASDSHEVDFHLLDKMRDLRAPTPYSLYIKENYHDISAKYPNIKLGEMSRKMAEHWKTLTEEQKQVYSKKSQEQKAKYEDEKKHLSDTDLKTVNAEEKIKKIEQQVRKLIKQIPTKKPRSAYIHYISSLDRAGADLKDFMKTASEKWANLSDTDRKKYEDIYLKEKREYTQDLLTWAATNLKPTVEKTQRSPVKRTGSPSSKKSTPRTSDDEASSSDDESSSKTKKSTRSKRS</sequence>
<feature type="DNA-binding region" description="HMG box" evidence="2">
    <location>
        <begin position="156"/>
        <end position="218"/>
    </location>
</feature>
<proteinExistence type="predicted"/>
<dbReference type="Proteomes" id="UP000663868">
    <property type="component" value="Unassembled WGS sequence"/>
</dbReference>
<dbReference type="SUPFAM" id="SSF47095">
    <property type="entry name" value="HMG-box"/>
    <property type="match status" value="2"/>
</dbReference>
<dbReference type="EMBL" id="CAJOBB010000122">
    <property type="protein sequence ID" value="CAF3572558.1"/>
    <property type="molecule type" value="Genomic_DNA"/>
</dbReference>
<reference evidence="7" key="1">
    <citation type="submission" date="2021-02" db="EMBL/GenBank/DDBJ databases">
        <authorList>
            <person name="Nowell W R."/>
        </authorList>
    </citation>
    <scope>NUCLEOTIDE SEQUENCE</scope>
</reference>
<keyword evidence="1 2" id="KW-0238">DNA-binding</keyword>
<feature type="domain" description="HMG box" evidence="5">
    <location>
        <begin position="156"/>
        <end position="218"/>
    </location>
</feature>
<dbReference type="GO" id="GO:0005634">
    <property type="term" value="C:nucleus"/>
    <property type="evidence" value="ECO:0007669"/>
    <property type="project" value="UniProtKB-UniRule"/>
</dbReference>
<keyword evidence="2" id="KW-0539">Nucleus</keyword>
<evidence type="ECO:0000256" key="3">
    <source>
        <dbReference type="SAM" id="Coils"/>
    </source>
</evidence>
<feature type="domain" description="HMG box" evidence="5">
    <location>
        <begin position="59"/>
        <end position="127"/>
    </location>
</feature>
<dbReference type="InterPro" id="IPR050342">
    <property type="entry name" value="HMGB"/>
</dbReference>
<evidence type="ECO:0000313" key="6">
    <source>
        <dbReference type="EMBL" id="CAF1063345.1"/>
    </source>
</evidence>
<dbReference type="PANTHER" id="PTHR48112">
    <property type="entry name" value="HIGH MOBILITY GROUP PROTEIN DSP1"/>
    <property type="match status" value="1"/>
</dbReference>
<evidence type="ECO:0000313" key="7">
    <source>
        <dbReference type="EMBL" id="CAF3572558.1"/>
    </source>
</evidence>
<evidence type="ECO:0000256" key="4">
    <source>
        <dbReference type="SAM" id="MobiDB-lite"/>
    </source>
</evidence>
<evidence type="ECO:0000256" key="2">
    <source>
        <dbReference type="PROSITE-ProRule" id="PRU00267"/>
    </source>
</evidence>
<evidence type="ECO:0000313" key="8">
    <source>
        <dbReference type="Proteomes" id="UP000663868"/>
    </source>
</evidence>
<name>A0A818LQN0_9BILA</name>
<dbReference type="CDD" id="cd00084">
    <property type="entry name" value="HMG-box_SF"/>
    <property type="match status" value="2"/>
</dbReference>
<dbReference type="EMBL" id="CAJNOE010000222">
    <property type="protein sequence ID" value="CAF1063345.1"/>
    <property type="molecule type" value="Genomic_DNA"/>
</dbReference>
<feature type="DNA-binding region" description="HMG box" evidence="2">
    <location>
        <begin position="59"/>
        <end position="127"/>
    </location>
</feature>